<name>A0AAD7LHY8_QUISA</name>
<dbReference type="AlphaFoldDB" id="A0AAD7LHY8"/>
<protein>
    <submittedName>
        <fullName evidence="1">CHD3-type chromatin-remodeling factor PICKLE</fullName>
    </submittedName>
</protein>
<dbReference type="KEGG" id="qsa:O6P43_019239"/>
<evidence type="ECO:0000313" key="2">
    <source>
        <dbReference type="Proteomes" id="UP001163823"/>
    </source>
</evidence>
<organism evidence="1 2">
    <name type="scientific">Quillaja saponaria</name>
    <name type="common">Soap bark tree</name>
    <dbReference type="NCBI Taxonomy" id="32244"/>
    <lineage>
        <taxon>Eukaryota</taxon>
        <taxon>Viridiplantae</taxon>
        <taxon>Streptophyta</taxon>
        <taxon>Embryophyta</taxon>
        <taxon>Tracheophyta</taxon>
        <taxon>Spermatophyta</taxon>
        <taxon>Magnoliopsida</taxon>
        <taxon>eudicotyledons</taxon>
        <taxon>Gunneridae</taxon>
        <taxon>Pentapetalae</taxon>
        <taxon>rosids</taxon>
        <taxon>fabids</taxon>
        <taxon>Fabales</taxon>
        <taxon>Quillajaceae</taxon>
        <taxon>Quillaja</taxon>
    </lineage>
</organism>
<keyword evidence="2" id="KW-1185">Reference proteome</keyword>
<reference evidence="1" key="1">
    <citation type="journal article" date="2023" name="Science">
        <title>Elucidation of the pathway for biosynthesis of saponin adjuvants from the soapbark tree.</title>
        <authorList>
            <person name="Reed J."/>
            <person name="Orme A."/>
            <person name="El-Demerdash A."/>
            <person name="Owen C."/>
            <person name="Martin L.B.B."/>
            <person name="Misra R.C."/>
            <person name="Kikuchi S."/>
            <person name="Rejzek M."/>
            <person name="Martin A.C."/>
            <person name="Harkess A."/>
            <person name="Leebens-Mack J."/>
            <person name="Louveau T."/>
            <person name="Stephenson M.J."/>
            <person name="Osbourn A."/>
        </authorList>
    </citation>
    <scope>NUCLEOTIDE SEQUENCE</scope>
    <source>
        <strain evidence="1">S10</strain>
    </source>
</reference>
<proteinExistence type="predicted"/>
<accession>A0AAD7LHY8</accession>
<dbReference type="Proteomes" id="UP001163823">
    <property type="component" value="Chromosome 8"/>
</dbReference>
<comment type="caution">
    <text evidence="1">The sequence shown here is derived from an EMBL/GenBank/DDBJ whole genome shotgun (WGS) entry which is preliminary data.</text>
</comment>
<dbReference type="EMBL" id="JARAOO010000008">
    <property type="protein sequence ID" value="KAJ7958524.1"/>
    <property type="molecule type" value="Genomic_DNA"/>
</dbReference>
<evidence type="ECO:0000313" key="1">
    <source>
        <dbReference type="EMBL" id="KAJ7958524.1"/>
    </source>
</evidence>
<sequence>MEISGLFGGKMVEPYMFNLYFLGTALYYDHLVYTFCNWFGETLPVLVTSHPFSASEEISVAACDADPGQLELVRLYNDMCKVMENVQELVQTSLTNETAGADLRENLLPLETLCGDVNRILTLPPETTGKEARQNHPN</sequence>
<gene>
    <name evidence="1" type="ORF">O6P43_019239</name>
</gene>